<evidence type="ECO:0000313" key="2">
    <source>
        <dbReference type="Proteomes" id="UP001595767"/>
    </source>
</evidence>
<accession>A0ABV8L3T2</accession>
<gene>
    <name evidence="1" type="ORF">ACFOW8_08350</name>
</gene>
<keyword evidence="2" id="KW-1185">Reference proteome</keyword>
<sequence length="84" mass="9384">MTPIQWRFAAFREIRTLEETKQMLHDFAKVGAREGGDGFVARANTGRNRARAAVIAATLRARRRNARDHTLVGPVIDAMKAHGQ</sequence>
<organism evidence="1 2">
    <name type="scientific">Nocardia rhizosphaerae</name>
    <dbReference type="NCBI Taxonomy" id="1691571"/>
    <lineage>
        <taxon>Bacteria</taxon>
        <taxon>Bacillati</taxon>
        <taxon>Actinomycetota</taxon>
        <taxon>Actinomycetes</taxon>
        <taxon>Mycobacteriales</taxon>
        <taxon>Nocardiaceae</taxon>
        <taxon>Nocardia</taxon>
    </lineage>
</organism>
<protein>
    <submittedName>
        <fullName evidence="1">Uncharacterized protein</fullName>
    </submittedName>
</protein>
<dbReference type="Proteomes" id="UP001595767">
    <property type="component" value="Unassembled WGS sequence"/>
</dbReference>
<dbReference type="EMBL" id="JBHSBA010000003">
    <property type="protein sequence ID" value="MFC4124934.1"/>
    <property type="molecule type" value="Genomic_DNA"/>
</dbReference>
<proteinExistence type="predicted"/>
<dbReference type="RefSeq" id="WP_378547839.1">
    <property type="nucleotide sequence ID" value="NZ_JBHSBA010000003.1"/>
</dbReference>
<reference evidence="2" key="1">
    <citation type="journal article" date="2019" name="Int. J. Syst. Evol. Microbiol.">
        <title>The Global Catalogue of Microorganisms (GCM) 10K type strain sequencing project: providing services to taxonomists for standard genome sequencing and annotation.</title>
        <authorList>
            <consortium name="The Broad Institute Genomics Platform"/>
            <consortium name="The Broad Institute Genome Sequencing Center for Infectious Disease"/>
            <person name="Wu L."/>
            <person name="Ma J."/>
        </authorList>
    </citation>
    <scope>NUCLEOTIDE SEQUENCE [LARGE SCALE GENOMIC DNA]</scope>
    <source>
        <strain evidence="2">CGMCC 4.7204</strain>
    </source>
</reference>
<name>A0ABV8L3T2_9NOCA</name>
<evidence type="ECO:0000313" key="1">
    <source>
        <dbReference type="EMBL" id="MFC4124934.1"/>
    </source>
</evidence>
<comment type="caution">
    <text evidence="1">The sequence shown here is derived from an EMBL/GenBank/DDBJ whole genome shotgun (WGS) entry which is preliminary data.</text>
</comment>